<dbReference type="EMBL" id="JSAQ01000001">
    <property type="protein sequence ID" value="KGO07057.1"/>
    <property type="molecule type" value="Genomic_DNA"/>
</dbReference>
<evidence type="ECO:0000313" key="6">
    <source>
        <dbReference type="Proteomes" id="UP000030140"/>
    </source>
</evidence>
<protein>
    <submittedName>
        <fullName evidence="5">Ion channel protein</fullName>
    </submittedName>
</protein>
<dbReference type="PATRIC" id="fig|1300343.5.peg.792"/>
<dbReference type="Gene3D" id="2.30.30.40">
    <property type="entry name" value="SH3 Domains"/>
    <property type="match status" value="1"/>
</dbReference>
<keyword evidence="2" id="KW-1133">Transmembrane helix</keyword>
<accession>A0A0A2GUY9</accession>
<evidence type="ECO:0000259" key="4">
    <source>
        <dbReference type="PROSITE" id="PS51781"/>
    </source>
</evidence>
<dbReference type="PROSITE" id="PS51781">
    <property type="entry name" value="SH3B"/>
    <property type="match status" value="1"/>
</dbReference>
<keyword evidence="1" id="KW-0802">TPR repeat</keyword>
<dbReference type="Gene3D" id="1.25.40.10">
    <property type="entry name" value="Tetratricopeptide repeat domain"/>
    <property type="match status" value="1"/>
</dbReference>
<sequence>MRDLITYIAVTVLMLAVTPVIAQTPEQYFETANAHYAEGRYQEAIDDYKKILDSNQESAAVYYNLANAHFKLNNVAPSIYYYEKAKQLAPADSDIKNNASFADKMKIDAITPLPENTLQKWFNNILNIMTTDGWAYATVAFVFLFVILFISYYFSVASGKKRLFFVSSVTSLLLAILSLVFSYNAFAKISKDNPAIVFAATSEVKSEPNLKSTQAFILHEGTKVMILETVDNWNKIKLADGKTGWIPTTDVRAL</sequence>
<evidence type="ECO:0000313" key="5">
    <source>
        <dbReference type="EMBL" id="KGO07057.1"/>
    </source>
</evidence>
<dbReference type="OrthoDB" id="9776208at2"/>
<dbReference type="PROSITE" id="PS50005">
    <property type="entry name" value="TPR"/>
    <property type="match status" value="2"/>
</dbReference>
<dbReference type="SUPFAM" id="SSF48452">
    <property type="entry name" value="TPR-like"/>
    <property type="match status" value="1"/>
</dbReference>
<dbReference type="AlphaFoldDB" id="A0A0A2GUY9"/>
<dbReference type="Pfam" id="PF13432">
    <property type="entry name" value="TPR_16"/>
    <property type="match status" value="1"/>
</dbReference>
<keyword evidence="6" id="KW-1185">Reference proteome</keyword>
<proteinExistence type="predicted"/>
<reference evidence="5 6" key="1">
    <citation type="submission" date="2014-10" db="EMBL/GenBank/DDBJ databases">
        <title>Draft genome sequence of the proteorhodopsin-containing marine bacterium Dokdonia donghaensis.</title>
        <authorList>
            <person name="Gomez-Consarnau L."/>
            <person name="Gonzalez J.M."/>
            <person name="Riedel T."/>
            <person name="Jaenicke S."/>
            <person name="Wagner-Doebler I."/>
            <person name="Fuhrman J.A."/>
        </authorList>
    </citation>
    <scope>NUCLEOTIDE SEQUENCE [LARGE SCALE GENOMIC DNA]</scope>
    <source>
        <strain evidence="5 6">DSW-1</strain>
    </source>
</reference>
<dbReference type="KEGG" id="ddo:I597_0781"/>
<evidence type="ECO:0000256" key="3">
    <source>
        <dbReference type="SAM" id="SignalP"/>
    </source>
</evidence>
<feature type="repeat" description="TPR" evidence="1">
    <location>
        <begin position="59"/>
        <end position="92"/>
    </location>
</feature>
<dbReference type="RefSeq" id="WP_035326585.1">
    <property type="nucleotide sequence ID" value="NZ_CP015125.1"/>
</dbReference>
<dbReference type="InterPro" id="IPR003646">
    <property type="entry name" value="SH3-like_bac-type"/>
</dbReference>
<dbReference type="SMART" id="SM00287">
    <property type="entry name" value="SH3b"/>
    <property type="match status" value="1"/>
</dbReference>
<gene>
    <name evidence="5" type="ORF">NV36_09545</name>
</gene>
<dbReference type="InterPro" id="IPR019734">
    <property type="entry name" value="TPR_rpt"/>
</dbReference>
<dbReference type="Pfam" id="PF08239">
    <property type="entry name" value="SH3_3"/>
    <property type="match status" value="1"/>
</dbReference>
<feature type="transmembrane region" description="Helical" evidence="2">
    <location>
        <begin position="163"/>
        <end position="186"/>
    </location>
</feature>
<name>A0A0A2GUY9_9FLAO</name>
<comment type="caution">
    <text evidence="5">The sequence shown here is derived from an EMBL/GenBank/DDBJ whole genome shotgun (WGS) entry which is preliminary data.</text>
</comment>
<keyword evidence="2" id="KW-0812">Transmembrane</keyword>
<organism evidence="5 6">
    <name type="scientific">Dokdonia donghaensis DSW-1</name>
    <dbReference type="NCBI Taxonomy" id="1300343"/>
    <lineage>
        <taxon>Bacteria</taxon>
        <taxon>Pseudomonadati</taxon>
        <taxon>Bacteroidota</taxon>
        <taxon>Flavobacteriia</taxon>
        <taxon>Flavobacteriales</taxon>
        <taxon>Flavobacteriaceae</taxon>
        <taxon>Dokdonia</taxon>
    </lineage>
</organism>
<keyword evidence="2" id="KW-0472">Membrane</keyword>
<feature type="repeat" description="TPR" evidence="1">
    <location>
        <begin position="25"/>
        <end position="58"/>
    </location>
</feature>
<dbReference type="InterPro" id="IPR011990">
    <property type="entry name" value="TPR-like_helical_dom_sf"/>
</dbReference>
<dbReference type="SMART" id="SM00028">
    <property type="entry name" value="TPR"/>
    <property type="match status" value="2"/>
</dbReference>
<evidence type="ECO:0000256" key="2">
    <source>
        <dbReference type="SAM" id="Phobius"/>
    </source>
</evidence>
<feature type="domain" description="SH3b" evidence="4">
    <location>
        <begin position="192"/>
        <end position="254"/>
    </location>
</feature>
<feature type="signal peptide" evidence="3">
    <location>
        <begin position="1"/>
        <end position="22"/>
    </location>
</feature>
<keyword evidence="3" id="KW-0732">Signal</keyword>
<feature type="chain" id="PRO_5001999300" evidence="3">
    <location>
        <begin position="23"/>
        <end position="254"/>
    </location>
</feature>
<evidence type="ECO:0000256" key="1">
    <source>
        <dbReference type="PROSITE-ProRule" id="PRU00339"/>
    </source>
</evidence>
<feature type="transmembrane region" description="Helical" evidence="2">
    <location>
        <begin position="134"/>
        <end position="156"/>
    </location>
</feature>
<dbReference type="Proteomes" id="UP000030140">
    <property type="component" value="Unassembled WGS sequence"/>
</dbReference>